<evidence type="ECO:0000313" key="2">
    <source>
        <dbReference type="Proteomes" id="UP000199476"/>
    </source>
</evidence>
<dbReference type="AlphaFoldDB" id="A0A1G9TLR3"/>
<name>A0A1G9TLR3_9FIRM</name>
<keyword evidence="2" id="KW-1185">Reference proteome</keyword>
<reference evidence="1 2" key="1">
    <citation type="submission" date="2016-10" db="EMBL/GenBank/DDBJ databases">
        <authorList>
            <person name="de Groot N.N."/>
        </authorList>
    </citation>
    <scope>NUCLEOTIDE SEQUENCE [LARGE SCALE GENOMIC DNA]</scope>
    <source>
        <strain evidence="1 2">SLAS-1</strain>
    </source>
</reference>
<dbReference type="EMBL" id="FNGO01000042">
    <property type="protein sequence ID" value="SDM48600.1"/>
    <property type="molecule type" value="Genomic_DNA"/>
</dbReference>
<organism evidence="1 2">
    <name type="scientific">Halarsenatibacter silvermanii</name>
    <dbReference type="NCBI Taxonomy" id="321763"/>
    <lineage>
        <taxon>Bacteria</taxon>
        <taxon>Bacillati</taxon>
        <taxon>Bacillota</taxon>
        <taxon>Clostridia</taxon>
        <taxon>Halanaerobiales</taxon>
        <taxon>Halarsenatibacteraceae</taxon>
        <taxon>Halarsenatibacter</taxon>
    </lineage>
</organism>
<proteinExistence type="predicted"/>
<evidence type="ECO:0000313" key="1">
    <source>
        <dbReference type="EMBL" id="SDM48600.1"/>
    </source>
</evidence>
<gene>
    <name evidence="1" type="ORF">SAMN04488692_1429</name>
</gene>
<sequence>MQLIMKTNDNENKGYEHETLYIFCKKKARAGLKEGETSDNIIDKDIMEEYFYLIKLVVRFYNAFQSFC</sequence>
<accession>A0A1G9TLR3</accession>
<protein>
    <submittedName>
        <fullName evidence="1">Uncharacterized protein</fullName>
    </submittedName>
</protein>
<dbReference type="Proteomes" id="UP000199476">
    <property type="component" value="Unassembled WGS sequence"/>
</dbReference>